<proteinExistence type="predicted"/>
<name>A0A1I7WSL0_HETBA</name>
<organism evidence="2 3">
    <name type="scientific">Heterorhabditis bacteriophora</name>
    <name type="common">Entomopathogenic nematode worm</name>
    <dbReference type="NCBI Taxonomy" id="37862"/>
    <lineage>
        <taxon>Eukaryota</taxon>
        <taxon>Metazoa</taxon>
        <taxon>Ecdysozoa</taxon>
        <taxon>Nematoda</taxon>
        <taxon>Chromadorea</taxon>
        <taxon>Rhabditida</taxon>
        <taxon>Rhabditina</taxon>
        <taxon>Rhabditomorpha</taxon>
        <taxon>Strongyloidea</taxon>
        <taxon>Heterorhabditidae</taxon>
        <taxon>Heterorhabditis</taxon>
    </lineage>
</organism>
<keyword evidence="2" id="KW-1185">Reference proteome</keyword>
<keyword evidence="1" id="KW-0472">Membrane</keyword>
<dbReference type="WBParaSite" id="Hba_08174">
    <property type="protein sequence ID" value="Hba_08174"/>
    <property type="gene ID" value="Hba_08174"/>
</dbReference>
<evidence type="ECO:0000313" key="3">
    <source>
        <dbReference type="WBParaSite" id="Hba_08174"/>
    </source>
</evidence>
<keyword evidence="1" id="KW-0812">Transmembrane</keyword>
<evidence type="ECO:0000256" key="1">
    <source>
        <dbReference type="SAM" id="Phobius"/>
    </source>
</evidence>
<feature type="transmembrane region" description="Helical" evidence="1">
    <location>
        <begin position="6"/>
        <end position="27"/>
    </location>
</feature>
<protein>
    <submittedName>
        <fullName evidence="3">CPXV160 protein</fullName>
    </submittedName>
</protein>
<dbReference type="AlphaFoldDB" id="A0A1I7WSL0"/>
<accession>A0A1I7WSL0</accession>
<reference evidence="3" key="1">
    <citation type="submission" date="2016-11" db="UniProtKB">
        <authorList>
            <consortium name="WormBaseParasite"/>
        </authorList>
    </citation>
    <scope>IDENTIFICATION</scope>
</reference>
<keyword evidence="1" id="KW-1133">Transmembrane helix</keyword>
<evidence type="ECO:0000313" key="2">
    <source>
        <dbReference type="Proteomes" id="UP000095283"/>
    </source>
</evidence>
<sequence length="37" mass="4398">MILYILKISILMDLLIIITLYCNYISYMHRLLVIPSP</sequence>
<dbReference type="Proteomes" id="UP000095283">
    <property type="component" value="Unplaced"/>
</dbReference>